<dbReference type="RefSeq" id="WP_207926320.1">
    <property type="nucleotide sequence ID" value="NZ_SLWS01000007.1"/>
</dbReference>
<sequence>MPSRRRGGHERGLVPRLTRLPWIPTEQDWLALLAAAAPEPIRKRVMLALAYGCALRREELCSHYPAPVPDRPGRMDIHEIALFAGHRRVRPGVGRAGATVGVR</sequence>
<protein>
    <submittedName>
        <fullName evidence="1">Uncharacterized protein</fullName>
    </submittedName>
</protein>
<accession>A0A4R2JHR9</accession>
<name>A0A4R2JHR9_9PSEU</name>
<proteinExistence type="predicted"/>
<keyword evidence="2" id="KW-1185">Reference proteome</keyword>
<evidence type="ECO:0000313" key="2">
    <source>
        <dbReference type="Proteomes" id="UP000295680"/>
    </source>
</evidence>
<dbReference type="Proteomes" id="UP000295680">
    <property type="component" value="Unassembled WGS sequence"/>
</dbReference>
<organism evidence="1 2">
    <name type="scientific">Actinocrispum wychmicini</name>
    <dbReference type="NCBI Taxonomy" id="1213861"/>
    <lineage>
        <taxon>Bacteria</taxon>
        <taxon>Bacillati</taxon>
        <taxon>Actinomycetota</taxon>
        <taxon>Actinomycetes</taxon>
        <taxon>Pseudonocardiales</taxon>
        <taxon>Pseudonocardiaceae</taxon>
        <taxon>Actinocrispum</taxon>
    </lineage>
</organism>
<evidence type="ECO:0000313" key="1">
    <source>
        <dbReference type="EMBL" id="TCO55939.1"/>
    </source>
</evidence>
<dbReference type="AlphaFoldDB" id="A0A4R2JHR9"/>
<comment type="caution">
    <text evidence="1">The sequence shown here is derived from an EMBL/GenBank/DDBJ whole genome shotgun (WGS) entry which is preliminary data.</text>
</comment>
<dbReference type="EMBL" id="SLWS01000007">
    <property type="protein sequence ID" value="TCO55939.1"/>
    <property type="molecule type" value="Genomic_DNA"/>
</dbReference>
<gene>
    <name evidence="1" type="ORF">EV192_107362</name>
</gene>
<reference evidence="1 2" key="1">
    <citation type="submission" date="2019-03" db="EMBL/GenBank/DDBJ databases">
        <title>Genomic Encyclopedia of Type Strains, Phase IV (KMG-IV): sequencing the most valuable type-strain genomes for metagenomic binning, comparative biology and taxonomic classification.</title>
        <authorList>
            <person name="Goeker M."/>
        </authorList>
    </citation>
    <scope>NUCLEOTIDE SEQUENCE [LARGE SCALE GENOMIC DNA]</scope>
    <source>
        <strain evidence="1 2">DSM 45934</strain>
    </source>
</reference>